<dbReference type="Gramene" id="PNW84349">
    <property type="protein sequence ID" value="PNW84349"/>
    <property type="gene ID" value="CHLRE_04g231320v5"/>
</dbReference>
<name>A0A2K3DV00_CHLRE</name>
<keyword evidence="2" id="KW-1185">Reference proteome</keyword>
<proteinExistence type="predicted"/>
<organism evidence="1 2">
    <name type="scientific">Chlamydomonas reinhardtii</name>
    <name type="common">Chlamydomonas smithii</name>
    <dbReference type="NCBI Taxonomy" id="3055"/>
    <lineage>
        <taxon>Eukaryota</taxon>
        <taxon>Viridiplantae</taxon>
        <taxon>Chlorophyta</taxon>
        <taxon>core chlorophytes</taxon>
        <taxon>Chlorophyceae</taxon>
        <taxon>CS clade</taxon>
        <taxon>Chlamydomonadales</taxon>
        <taxon>Chlamydomonadaceae</taxon>
        <taxon>Chlamydomonas</taxon>
    </lineage>
</organism>
<dbReference type="EMBL" id="CM008965">
    <property type="protein sequence ID" value="PNW84349.1"/>
    <property type="molecule type" value="Genomic_DNA"/>
</dbReference>
<gene>
    <name evidence="1" type="ORF">CHLRE_04g231320v5</name>
</gene>
<evidence type="ECO:0000313" key="1">
    <source>
        <dbReference type="EMBL" id="PNW84349.1"/>
    </source>
</evidence>
<dbReference type="PaxDb" id="3055-EDO96394"/>
<dbReference type="Proteomes" id="UP000006906">
    <property type="component" value="Chromosome 4"/>
</dbReference>
<dbReference type="GeneID" id="66053318"/>
<dbReference type="InParanoid" id="A0A2K3DV00"/>
<evidence type="ECO:0000313" key="2">
    <source>
        <dbReference type="Proteomes" id="UP000006906"/>
    </source>
</evidence>
<reference evidence="1 2" key="1">
    <citation type="journal article" date="2007" name="Science">
        <title>The Chlamydomonas genome reveals the evolution of key animal and plant functions.</title>
        <authorList>
            <person name="Merchant S.S."/>
            <person name="Prochnik S.E."/>
            <person name="Vallon O."/>
            <person name="Harris E.H."/>
            <person name="Karpowicz S.J."/>
            <person name="Witman G.B."/>
            <person name="Terry A."/>
            <person name="Salamov A."/>
            <person name="Fritz-Laylin L.K."/>
            <person name="Marechal-Drouard L."/>
            <person name="Marshall W.F."/>
            <person name="Qu L.H."/>
            <person name="Nelson D.R."/>
            <person name="Sanderfoot A.A."/>
            <person name="Spalding M.H."/>
            <person name="Kapitonov V.V."/>
            <person name="Ren Q."/>
            <person name="Ferris P."/>
            <person name="Lindquist E."/>
            <person name="Shapiro H."/>
            <person name="Lucas S.M."/>
            <person name="Grimwood J."/>
            <person name="Schmutz J."/>
            <person name="Cardol P."/>
            <person name="Cerutti H."/>
            <person name="Chanfreau G."/>
            <person name="Chen C.L."/>
            <person name="Cognat V."/>
            <person name="Croft M.T."/>
            <person name="Dent R."/>
            <person name="Dutcher S."/>
            <person name="Fernandez E."/>
            <person name="Fukuzawa H."/>
            <person name="Gonzalez-Ballester D."/>
            <person name="Gonzalez-Halphen D."/>
            <person name="Hallmann A."/>
            <person name="Hanikenne M."/>
            <person name="Hippler M."/>
            <person name="Inwood W."/>
            <person name="Jabbari K."/>
            <person name="Kalanon M."/>
            <person name="Kuras R."/>
            <person name="Lefebvre P.A."/>
            <person name="Lemaire S.D."/>
            <person name="Lobanov A.V."/>
            <person name="Lohr M."/>
            <person name="Manuell A."/>
            <person name="Meier I."/>
            <person name="Mets L."/>
            <person name="Mittag M."/>
            <person name="Mittelmeier T."/>
            <person name="Moroney J.V."/>
            <person name="Moseley J."/>
            <person name="Napoli C."/>
            <person name="Nedelcu A.M."/>
            <person name="Niyogi K."/>
            <person name="Novoselov S.V."/>
            <person name="Paulsen I.T."/>
            <person name="Pazour G."/>
            <person name="Purton S."/>
            <person name="Ral J.P."/>
            <person name="Riano-Pachon D.M."/>
            <person name="Riekhof W."/>
            <person name="Rymarquis L."/>
            <person name="Schroda M."/>
            <person name="Stern D."/>
            <person name="Umen J."/>
            <person name="Willows R."/>
            <person name="Wilson N."/>
            <person name="Zimmer S.L."/>
            <person name="Allmer J."/>
            <person name="Balk J."/>
            <person name="Bisova K."/>
            <person name="Chen C.J."/>
            <person name="Elias M."/>
            <person name="Gendler K."/>
            <person name="Hauser C."/>
            <person name="Lamb M.R."/>
            <person name="Ledford H."/>
            <person name="Long J.C."/>
            <person name="Minagawa J."/>
            <person name="Page M.D."/>
            <person name="Pan J."/>
            <person name="Pootakham W."/>
            <person name="Roje S."/>
            <person name="Rose A."/>
            <person name="Stahlberg E."/>
            <person name="Terauchi A.M."/>
            <person name="Yang P."/>
            <person name="Ball S."/>
            <person name="Bowler C."/>
            <person name="Dieckmann C.L."/>
            <person name="Gladyshev V.N."/>
            <person name="Green P."/>
            <person name="Jorgensen R."/>
            <person name="Mayfield S."/>
            <person name="Mueller-Roeber B."/>
            <person name="Rajamani S."/>
            <person name="Sayre R.T."/>
            <person name="Brokstein P."/>
            <person name="Dubchak I."/>
            <person name="Goodstein D."/>
            <person name="Hornick L."/>
            <person name="Huang Y.W."/>
            <person name="Jhaveri J."/>
            <person name="Luo Y."/>
            <person name="Martinez D."/>
            <person name="Ngau W.C."/>
            <person name="Otillar B."/>
            <person name="Poliakov A."/>
            <person name="Porter A."/>
            <person name="Szajkowski L."/>
            <person name="Werner G."/>
            <person name="Zhou K."/>
            <person name="Grigoriev I.V."/>
            <person name="Rokhsar D.S."/>
            <person name="Grossman A.R."/>
        </authorList>
    </citation>
    <scope>NUCLEOTIDE SEQUENCE [LARGE SCALE GENOMIC DNA]</scope>
    <source>
        <strain evidence="2">CC-503</strain>
    </source>
</reference>
<sequence length="145" mass="15612">MQGSALLAQHRELVQQWFPDSPEEPLPPYLPRSEQSLQADVLNMKAYLIVDMGATEVVSGLVPEQRSTRSASSRAEPALTFTGLPATFVQQPHLVVDTAVTGGALPTLQQIPEEEQAAEVEALAQLRAEELVLAQAEKQHGSGCA</sequence>
<protein>
    <submittedName>
        <fullName evidence="1">Uncharacterized protein</fullName>
    </submittedName>
</protein>
<dbReference type="RefSeq" id="XP_042925459.1">
    <property type="nucleotide sequence ID" value="XM_043062107.1"/>
</dbReference>
<accession>A0A2K3DV00</accession>
<dbReference type="KEGG" id="cre:CHLRE_04g231320v5"/>
<dbReference type="AlphaFoldDB" id="A0A2K3DV00"/>